<accession>A0ACC6UD04</accession>
<protein>
    <submittedName>
        <fullName evidence="1">Uncharacterized protein</fullName>
    </submittedName>
</protein>
<dbReference type="EMBL" id="JBFRCH010000051">
    <property type="protein sequence ID" value="MEX3937392.1"/>
    <property type="molecule type" value="Genomic_DNA"/>
</dbReference>
<evidence type="ECO:0000313" key="2">
    <source>
        <dbReference type="Proteomes" id="UP001558850"/>
    </source>
</evidence>
<keyword evidence="2" id="KW-1185">Reference proteome</keyword>
<organism evidence="1 2">
    <name type="scientific">Paraburkholderia phymatum</name>
    <dbReference type="NCBI Taxonomy" id="148447"/>
    <lineage>
        <taxon>Bacteria</taxon>
        <taxon>Pseudomonadati</taxon>
        <taxon>Pseudomonadota</taxon>
        <taxon>Betaproteobacteria</taxon>
        <taxon>Burkholderiales</taxon>
        <taxon>Burkholderiaceae</taxon>
        <taxon>Paraburkholderia</taxon>
    </lineage>
</organism>
<sequence>MIAETFRKDERGYLAWLAANPQGFVLNRYRNENSASYLVLHRATCRLVSQLSGNARAGGFTERGYIKICASDVETLAGYARQHASKHGKPGRSFSKVCAICDPTGVER</sequence>
<dbReference type="Proteomes" id="UP001558850">
    <property type="component" value="Unassembled WGS sequence"/>
</dbReference>
<gene>
    <name evidence="1" type="ORF">AB4Y32_37640</name>
</gene>
<evidence type="ECO:0000313" key="1">
    <source>
        <dbReference type="EMBL" id="MEX3937392.1"/>
    </source>
</evidence>
<name>A0ACC6UD04_9BURK</name>
<proteinExistence type="predicted"/>
<comment type="caution">
    <text evidence="1">The sequence shown here is derived from an EMBL/GenBank/DDBJ whole genome shotgun (WGS) entry which is preliminary data.</text>
</comment>
<reference evidence="1" key="1">
    <citation type="submission" date="2024-07" db="EMBL/GenBank/DDBJ databases">
        <title>A survey of Mimosa microsymbionts across Brazilian biomes reveals a high diversity of Paraburkholderia nodulating endemic species, but also that Cupriavidus is common as a symbiont of widespread species.</title>
        <authorList>
            <person name="Rouws L."/>
            <person name="Barauna A."/>
            <person name="Beukes C."/>
            <person name="Rouws J.R.C."/>
            <person name="De Faria S.M."/>
            <person name="Gross E."/>
            <person name="Bueno Dos Reis Junior F."/>
            <person name="Simon M.F."/>
            <person name="Maluk M."/>
            <person name="Odee D.W."/>
            <person name="Kenicer G."/>
            <person name="Young J.P.W."/>
            <person name="Reis V.M."/>
            <person name="Zilli J."/>
            <person name="James E.K."/>
        </authorList>
    </citation>
    <scope>NUCLEOTIDE SEQUENCE</scope>
    <source>
        <strain evidence="1">EG181B</strain>
    </source>
</reference>